<keyword evidence="2 5" id="KW-0645">Protease</keyword>
<evidence type="ECO:0000256" key="7">
    <source>
        <dbReference type="SAM" id="Phobius"/>
    </source>
</evidence>
<feature type="transmembrane region" description="Helical" evidence="7">
    <location>
        <begin position="50"/>
        <end position="70"/>
    </location>
</feature>
<dbReference type="GO" id="GO:0007165">
    <property type="term" value="P:signal transduction"/>
    <property type="evidence" value="ECO:0007669"/>
    <property type="project" value="TreeGrafter"/>
</dbReference>
<dbReference type="SUPFAM" id="SSF52096">
    <property type="entry name" value="ClpP/crotonase"/>
    <property type="match status" value="1"/>
</dbReference>
<dbReference type="InterPro" id="IPR036034">
    <property type="entry name" value="PDZ_sf"/>
</dbReference>
<dbReference type="GO" id="GO:0004175">
    <property type="term" value="F:endopeptidase activity"/>
    <property type="evidence" value="ECO:0007669"/>
    <property type="project" value="TreeGrafter"/>
</dbReference>
<feature type="domain" description="PDZ" evidence="8">
    <location>
        <begin position="131"/>
        <end position="199"/>
    </location>
</feature>
<dbReference type="Gene3D" id="3.30.750.44">
    <property type="match status" value="1"/>
</dbReference>
<protein>
    <submittedName>
        <fullName evidence="9">Carboxyl-terminal processing protease</fullName>
    </submittedName>
</protein>
<proteinExistence type="inferred from homology"/>
<comment type="similarity">
    <text evidence="1 5">Belongs to the peptidase S41A family.</text>
</comment>
<evidence type="ECO:0000256" key="2">
    <source>
        <dbReference type="ARBA" id="ARBA00022670"/>
    </source>
</evidence>
<accession>A0A450WL56</accession>
<keyword evidence="7" id="KW-0472">Membrane</keyword>
<keyword evidence="7" id="KW-0812">Transmembrane</keyword>
<organism evidence="9">
    <name type="scientific">Candidatus Kentrum sp. LPFa</name>
    <dbReference type="NCBI Taxonomy" id="2126335"/>
    <lineage>
        <taxon>Bacteria</taxon>
        <taxon>Pseudomonadati</taxon>
        <taxon>Pseudomonadota</taxon>
        <taxon>Gammaproteobacteria</taxon>
        <taxon>Candidatus Kentrum</taxon>
    </lineage>
</organism>
<evidence type="ECO:0000256" key="5">
    <source>
        <dbReference type="RuleBase" id="RU004404"/>
    </source>
</evidence>
<dbReference type="PANTHER" id="PTHR32060:SF30">
    <property type="entry name" value="CARBOXY-TERMINAL PROCESSING PROTEASE CTPA"/>
    <property type="match status" value="1"/>
</dbReference>
<dbReference type="InterPro" id="IPR004447">
    <property type="entry name" value="Peptidase_S41A"/>
</dbReference>
<keyword evidence="3 5" id="KW-0378">Hydrolase</keyword>
<dbReference type="EMBL" id="CAADFK010000124">
    <property type="protein sequence ID" value="VFK17760.1"/>
    <property type="molecule type" value="Genomic_DNA"/>
</dbReference>
<evidence type="ECO:0000259" key="8">
    <source>
        <dbReference type="PROSITE" id="PS50106"/>
    </source>
</evidence>
<feature type="region of interest" description="Disordered" evidence="6">
    <location>
        <begin position="421"/>
        <end position="456"/>
    </location>
</feature>
<dbReference type="GO" id="GO:0008236">
    <property type="term" value="F:serine-type peptidase activity"/>
    <property type="evidence" value="ECO:0007669"/>
    <property type="project" value="UniProtKB-KW"/>
</dbReference>
<dbReference type="PROSITE" id="PS50106">
    <property type="entry name" value="PDZ"/>
    <property type="match status" value="1"/>
</dbReference>
<dbReference type="FunFam" id="2.30.42.10:FF:000063">
    <property type="entry name" value="Peptidase, S41 family"/>
    <property type="match status" value="1"/>
</dbReference>
<dbReference type="SMART" id="SM00245">
    <property type="entry name" value="TSPc"/>
    <property type="match status" value="1"/>
</dbReference>
<feature type="compositionally biased region" description="Basic and acidic residues" evidence="6">
    <location>
        <begin position="421"/>
        <end position="445"/>
    </location>
</feature>
<evidence type="ECO:0000256" key="6">
    <source>
        <dbReference type="SAM" id="MobiDB-lite"/>
    </source>
</evidence>
<dbReference type="InterPro" id="IPR055210">
    <property type="entry name" value="CtpA/B_N"/>
</dbReference>
<keyword evidence="4 5" id="KW-0720">Serine protease</keyword>
<dbReference type="InterPro" id="IPR005151">
    <property type="entry name" value="Tail-specific_protease"/>
</dbReference>
<dbReference type="GO" id="GO:0006508">
    <property type="term" value="P:proteolysis"/>
    <property type="evidence" value="ECO:0007669"/>
    <property type="project" value="UniProtKB-KW"/>
</dbReference>
<dbReference type="NCBIfam" id="TIGR00225">
    <property type="entry name" value="prc"/>
    <property type="match status" value="1"/>
</dbReference>
<dbReference type="CDD" id="cd07560">
    <property type="entry name" value="Peptidase_S41_CPP"/>
    <property type="match status" value="1"/>
</dbReference>
<keyword evidence="7" id="KW-1133">Transmembrane helix</keyword>
<dbReference type="SMART" id="SM00228">
    <property type="entry name" value="PDZ"/>
    <property type="match status" value="1"/>
</dbReference>
<sequence>MAFRKVAPIHGTLLKSVPYRQLQITKSFSIPAWPGSVYFRSNSMRIISRGFPLSLGILLGFFLALNQGVFADKNQQASLPLEELRIFTEIFGKIKSDYVEPLQDEILLENAIEGMISGLDPHSSYLKPDEYKDLQEGTSGEFGGLGIEFTMEDGFVKVITPIDDTPAKRAGVQAGDLIIRLDDVPIKGMKISEAVKAMRGEPDTRITLTILREGRQKPIKITIVRDIIRVKSVKSKTLEPGLGYLRITQFQSKTSSFLRSALSKLKQENQDSLDGLVLDLRNNPGGILDAAVEVADAFLKKGKIVYTKGRRDDARLEFNAKPTDILKGAPMVVLVNGGSASASEIVAGALQDHKRAIIVGEKTFGKGSVQTILPMKNGDALKLTTARYFTPSGTSIQATGISPDIHFRDLKVTSDKSREYKPLKEADLTGHLENSSKERKNDGSDVKTGSKAKDGDSYDALAQEDYMLYEALNVLKGLVLFREMKPDRR</sequence>
<dbReference type="Pfam" id="PF13180">
    <property type="entry name" value="PDZ_2"/>
    <property type="match status" value="1"/>
</dbReference>
<dbReference type="InterPro" id="IPR001478">
    <property type="entry name" value="PDZ"/>
</dbReference>
<dbReference type="GO" id="GO:0030288">
    <property type="term" value="C:outer membrane-bounded periplasmic space"/>
    <property type="evidence" value="ECO:0007669"/>
    <property type="project" value="TreeGrafter"/>
</dbReference>
<evidence type="ECO:0000256" key="4">
    <source>
        <dbReference type="ARBA" id="ARBA00022825"/>
    </source>
</evidence>
<dbReference type="FunFam" id="3.90.226.10:FF:000029">
    <property type="entry name" value="Peptidase, S41 family"/>
    <property type="match status" value="1"/>
</dbReference>
<dbReference type="Pfam" id="PF03572">
    <property type="entry name" value="Peptidase_S41"/>
    <property type="match status" value="1"/>
</dbReference>
<reference evidence="9" key="1">
    <citation type="submission" date="2019-02" db="EMBL/GenBank/DDBJ databases">
        <authorList>
            <person name="Gruber-Vodicka R. H."/>
            <person name="Seah K. B. B."/>
        </authorList>
    </citation>
    <scope>NUCLEOTIDE SEQUENCE</scope>
    <source>
        <strain evidence="9">BECK_S313</strain>
    </source>
</reference>
<name>A0A450WL56_9GAMM</name>
<evidence type="ECO:0000256" key="3">
    <source>
        <dbReference type="ARBA" id="ARBA00022801"/>
    </source>
</evidence>
<dbReference type="Gene3D" id="3.90.226.10">
    <property type="entry name" value="2-enoyl-CoA Hydratase, Chain A, domain 1"/>
    <property type="match status" value="1"/>
</dbReference>
<dbReference type="Pfam" id="PF22694">
    <property type="entry name" value="CtpB_N-like"/>
    <property type="match status" value="1"/>
</dbReference>
<dbReference type="SUPFAM" id="SSF50156">
    <property type="entry name" value="PDZ domain-like"/>
    <property type="match status" value="1"/>
</dbReference>
<dbReference type="AlphaFoldDB" id="A0A450WL56"/>
<dbReference type="PANTHER" id="PTHR32060">
    <property type="entry name" value="TAIL-SPECIFIC PROTEASE"/>
    <property type="match status" value="1"/>
</dbReference>
<evidence type="ECO:0000256" key="1">
    <source>
        <dbReference type="ARBA" id="ARBA00009179"/>
    </source>
</evidence>
<dbReference type="CDD" id="cd06782">
    <property type="entry name" value="cpPDZ_CPP-like"/>
    <property type="match status" value="1"/>
</dbReference>
<gene>
    <name evidence="9" type="ORF">BECKLPF1236B_GA0070989_112411</name>
</gene>
<dbReference type="InterPro" id="IPR029045">
    <property type="entry name" value="ClpP/crotonase-like_dom_sf"/>
</dbReference>
<dbReference type="Gene3D" id="2.30.42.10">
    <property type="match status" value="1"/>
</dbReference>
<evidence type="ECO:0000313" key="9">
    <source>
        <dbReference type="EMBL" id="VFK17760.1"/>
    </source>
</evidence>